<comment type="caution">
    <text evidence="2">The sequence shown here is derived from an EMBL/GenBank/DDBJ whole genome shotgun (WGS) entry which is preliminary data.</text>
</comment>
<dbReference type="Gene3D" id="3.30.559.10">
    <property type="entry name" value="Chloramphenicol acetyltransferase-like domain"/>
    <property type="match status" value="2"/>
</dbReference>
<dbReference type="PANTHER" id="PTHR31147:SF33">
    <property type="entry name" value="N-HYDROXYCINNAMOYL_BENZOYLTRANSFERASE, PUTATIVE-RELATED"/>
    <property type="match status" value="1"/>
</dbReference>
<reference evidence="2" key="1">
    <citation type="submission" date="2022-08" db="EMBL/GenBank/DDBJ databases">
        <authorList>
            <person name="Gutierrez-Valencia J."/>
        </authorList>
    </citation>
    <scope>NUCLEOTIDE SEQUENCE</scope>
</reference>
<dbReference type="EMBL" id="CAMGYJ010000007">
    <property type="protein sequence ID" value="CAI0445039.1"/>
    <property type="molecule type" value="Genomic_DNA"/>
</dbReference>
<dbReference type="InterPro" id="IPR050898">
    <property type="entry name" value="Plant_acyltransferase"/>
</dbReference>
<sequence>MEVKIIETIPIRPSQHPFSQDHSLPLSRLDTDPNLDVTIRYVRVYVNNTSTTTTKPTTAKTHPFDVIADALSRALVHYYPLAAGLRSRNGRLEVFCSRDQLGLPLTNATVSATLASVNYLDEPGSEFTDRLAPNPSPDERLVHPFMLQVTTFECGGFALGAAVNHALCDGMGATMFFNAAAELARGADKISVEPVWDREGVFRPRDPPRVEEWVGEVLGRKEGMVGPGGDGDGVAGGKVVRSYCFDVRDEWVEGFKNALVQKCGSKFTTFEALGAFIWRAKVKASGISAHEFVKFVYAINVRKLVKPPLPAGYWGNGCVPMCVQLQAKDLLEQPIWRTAELIKQSKRHVAAPDGYVSSFIDFIELHGGEIVTAASSCRVTSGFTDWRHLGQMGVDFGWGNPVTVLPLSTRRLLGSDEPCFFLPHSSVGEGKGDGGFKVLVLLSEAAMPGFKLEIDKFCSQEFGQL</sequence>
<proteinExistence type="inferred from homology"/>
<comment type="similarity">
    <text evidence="1">Belongs to the plant acyltransferase family.</text>
</comment>
<organism evidence="2 3">
    <name type="scientific">Linum tenue</name>
    <dbReference type="NCBI Taxonomy" id="586396"/>
    <lineage>
        <taxon>Eukaryota</taxon>
        <taxon>Viridiplantae</taxon>
        <taxon>Streptophyta</taxon>
        <taxon>Embryophyta</taxon>
        <taxon>Tracheophyta</taxon>
        <taxon>Spermatophyta</taxon>
        <taxon>Magnoliopsida</taxon>
        <taxon>eudicotyledons</taxon>
        <taxon>Gunneridae</taxon>
        <taxon>Pentapetalae</taxon>
        <taxon>rosids</taxon>
        <taxon>fabids</taxon>
        <taxon>Malpighiales</taxon>
        <taxon>Linaceae</taxon>
        <taxon>Linum</taxon>
    </lineage>
</organism>
<gene>
    <name evidence="2" type="ORF">LITE_LOCUS28374</name>
</gene>
<keyword evidence="3" id="KW-1185">Reference proteome</keyword>
<accession>A0AAV0MGC7</accession>
<evidence type="ECO:0000256" key="1">
    <source>
        <dbReference type="ARBA" id="ARBA00009861"/>
    </source>
</evidence>
<dbReference type="AlphaFoldDB" id="A0AAV0MGC7"/>
<dbReference type="PANTHER" id="PTHR31147">
    <property type="entry name" value="ACYL TRANSFERASE 4"/>
    <property type="match status" value="1"/>
</dbReference>
<protein>
    <submittedName>
        <fullName evidence="2">Uncharacterized protein</fullName>
    </submittedName>
</protein>
<dbReference type="Proteomes" id="UP001154282">
    <property type="component" value="Unassembled WGS sequence"/>
</dbReference>
<dbReference type="InterPro" id="IPR023213">
    <property type="entry name" value="CAT-like_dom_sf"/>
</dbReference>
<dbReference type="Pfam" id="PF02458">
    <property type="entry name" value="Transferase"/>
    <property type="match status" value="1"/>
</dbReference>
<evidence type="ECO:0000313" key="2">
    <source>
        <dbReference type="EMBL" id="CAI0445039.1"/>
    </source>
</evidence>
<evidence type="ECO:0000313" key="3">
    <source>
        <dbReference type="Proteomes" id="UP001154282"/>
    </source>
</evidence>
<name>A0AAV0MGC7_9ROSI</name>